<dbReference type="InterPro" id="IPR010021">
    <property type="entry name" value="PGPP1/Gep4"/>
</dbReference>
<protein>
    <submittedName>
        <fullName evidence="1">Phosphatidylglycerophosphatase</fullName>
    </submittedName>
</protein>
<dbReference type="PANTHER" id="PTHR19288">
    <property type="entry name" value="4-NITROPHENYLPHOSPHATASE-RELATED"/>
    <property type="match status" value="1"/>
</dbReference>
<name>A0A507EE20_9FUNG</name>
<gene>
    <name evidence="1" type="primary">GEP4</name>
    <name evidence="1" type="ORF">PhCBS80983_g00731</name>
</gene>
<dbReference type="NCBIfam" id="TIGR01668">
    <property type="entry name" value="YqeG_hyp_ppase"/>
    <property type="match status" value="1"/>
</dbReference>
<dbReference type="PANTHER" id="PTHR19288:SF25">
    <property type="entry name" value="PHOSPHATIDYLGLYCEROPHOSPHATASE GEP4, MITOCHONDRIAL"/>
    <property type="match status" value="1"/>
</dbReference>
<dbReference type="GO" id="GO:0005737">
    <property type="term" value="C:cytoplasm"/>
    <property type="evidence" value="ECO:0007669"/>
    <property type="project" value="TreeGrafter"/>
</dbReference>
<dbReference type="STRING" id="109895.A0A507EE20"/>
<dbReference type="Gene3D" id="3.40.50.1000">
    <property type="entry name" value="HAD superfamily/HAD-like"/>
    <property type="match status" value="1"/>
</dbReference>
<dbReference type="InterPro" id="IPR023214">
    <property type="entry name" value="HAD_sf"/>
</dbReference>
<dbReference type="InterPro" id="IPR036412">
    <property type="entry name" value="HAD-like_sf"/>
</dbReference>
<dbReference type="GO" id="GO:0008962">
    <property type="term" value="F:phosphatidylglycerophosphatase activity"/>
    <property type="evidence" value="ECO:0007669"/>
    <property type="project" value="InterPro"/>
</dbReference>
<proteinExistence type="predicted"/>
<dbReference type="EMBL" id="QEAQ01000004">
    <property type="protein sequence ID" value="TPX62084.1"/>
    <property type="molecule type" value="Genomic_DNA"/>
</dbReference>
<keyword evidence="2" id="KW-1185">Reference proteome</keyword>
<dbReference type="InterPro" id="IPR027706">
    <property type="entry name" value="PGP_Pase"/>
</dbReference>
<organism evidence="1 2">
    <name type="scientific">Powellomyces hirtus</name>
    <dbReference type="NCBI Taxonomy" id="109895"/>
    <lineage>
        <taxon>Eukaryota</taxon>
        <taxon>Fungi</taxon>
        <taxon>Fungi incertae sedis</taxon>
        <taxon>Chytridiomycota</taxon>
        <taxon>Chytridiomycota incertae sedis</taxon>
        <taxon>Chytridiomycetes</taxon>
        <taxon>Spizellomycetales</taxon>
        <taxon>Powellomycetaceae</taxon>
        <taxon>Powellomyces</taxon>
    </lineage>
</organism>
<evidence type="ECO:0000313" key="1">
    <source>
        <dbReference type="EMBL" id="TPX62084.1"/>
    </source>
</evidence>
<accession>A0A507EE20</accession>
<dbReference type="SUPFAM" id="SSF56784">
    <property type="entry name" value="HAD-like"/>
    <property type="match status" value="1"/>
</dbReference>
<dbReference type="AlphaFoldDB" id="A0A507EE20"/>
<comment type="caution">
    <text evidence="1">The sequence shown here is derived from an EMBL/GenBank/DDBJ whole genome shotgun (WGS) entry which is preliminary data.</text>
</comment>
<sequence length="212" mass="23308">MVQSLNVAALSSLGKLVRNPSLLVPHLVVRDIRSINFPVLKAAGIKVMVFDKDNTVTAPYVDTVHPPFQSSWTECKEEFGANNVVIVSNSAGTLDDVGHEKAKKVEDALGVSVYRHDMKKPAGGELLAAHYGCPAPLIAVVGDRLFTDIVYGNACGMMTIYATQIVTEKGDNPFAAMIRRLEHPLLRWLQIRGVQPPEHQAFQKWKASDFML</sequence>
<dbReference type="Pfam" id="PF09419">
    <property type="entry name" value="PGP_phosphatase"/>
    <property type="match status" value="1"/>
</dbReference>
<evidence type="ECO:0000313" key="2">
    <source>
        <dbReference type="Proteomes" id="UP000318582"/>
    </source>
</evidence>
<dbReference type="Proteomes" id="UP000318582">
    <property type="component" value="Unassembled WGS sequence"/>
</dbReference>
<reference evidence="1 2" key="1">
    <citation type="journal article" date="2019" name="Sci. Rep.">
        <title>Comparative genomics of chytrid fungi reveal insights into the obligate biotrophic and pathogenic lifestyle of Synchytrium endobioticum.</title>
        <authorList>
            <person name="van de Vossenberg B.T.L.H."/>
            <person name="Warris S."/>
            <person name="Nguyen H.D.T."/>
            <person name="van Gent-Pelzer M.P.E."/>
            <person name="Joly D.L."/>
            <person name="van de Geest H.C."/>
            <person name="Bonants P.J.M."/>
            <person name="Smith D.S."/>
            <person name="Levesque C.A."/>
            <person name="van der Lee T.A.J."/>
        </authorList>
    </citation>
    <scope>NUCLEOTIDE SEQUENCE [LARGE SCALE GENOMIC DNA]</scope>
    <source>
        <strain evidence="1 2">CBS 809.83</strain>
    </source>
</reference>